<evidence type="ECO:0000313" key="3">
    <source>
        <dbReference type="EMBL" id="KAG7370875.1"/>
    </source>
</evidence>
<proteinExistence type="predicted"/>
<gene>
    <name evidence="3" type="ORF">IV203_019445</name>
</gene>
<comment type="caution">
    <text evidence="3">The sequence shown here is derived from an EMBL/GenBank/DDBJ whole genome shotgun (WGS) entry which is preliminary data.</text>
</comment>
<dbReference type="InterPro" id="IPR006916">
    <property type="entry name" value="POPDC1-3"/>
</dbReference>
<keyword evidence="1" id="KW-0812">Transmembrane</keyword>
<name>A0A9K3LZT0_9STRA</name>
<dbReference type="Proteomes" id="UP000693970">
    <property type="component" value="Unassembled WGS sequence"/>
</dbReference>
<keyword evidence="4" id="KW-1185">Reference proteome</keyword>
<keyword evidence="1" id="KW-0472">Membrane</keyword>
<evidence type="ECO:0000256" key="1">
    <source>
        <dbReference type="SAM" id="Phobius"/>
    </source>
</evidence>
<dbReference type="PANTHER" id="PTHR12101:SF17">
    <property type="entry name" value="BLOOD VESSEL EPICARDIAL SUBSTANCE"/>
    <property type="match status" value="1"/>
</dbReference>
<dbReference type="PANTHER" id="PTHR12101">
    <property type="entry name" value="POPEYE DOMAIN CONTAINING PROTEIN"/>
    <property type="match status" value="1"/>
</dbReference>
<sequence>MLRRSYSSIVSLSRRKWNANSIVQQAQKRETVSSSFCRSKARSTSALTPTPPSASFLGKHEAQQTIGTNNSSTLFNFFKSTTTATTTNPLLAQAREALPYIGNGAYLAICSGFLMTDMLQLRLLLVGGYSGLVLFHSLHAKPLKIPLRWSFVFVMINAGAAAFLVLDQFGATLTPEEEALFETHFQDYLTRGQFYHLLQLAHQETFPSGTVLTAEGQVSPNLYFLLEGQAKVYHRKTFAAYVDQGGFVNDIAFQRQREHQAKSKKKADRDPEETRGAYGTVITNGEAKMLVWDKEELQEQLARRPELDRSLRYLLSRHLMKSLLKQREARHANADHDDPEGWYVTKLVA</sequence>
<dbReference type="InterPro" id="IPR000595">
    <property type="entry name" value="cNMP-bd_dom"/>
</dbReference>
<dbReference type="AlphaFoldDB" id="A0A9K3LZT0"/>
<feature type="domain" description="Cyclic nucleotide-binding" evidence="2">
    <location>
        <begin position="185"/>
        <end position="261"/>
    </location>
</feature>
<protein>
    <submittedName>
        <fullName evidence="3">Popeye conserved region protein</fullName>
    </submittedName>
</protein>
<feature type="transmembrane region" description="Helical" evidence="1">
    <location>
        <begin position="147"/>
        <end position="166"/>
    </location>
</feature>
<dbReference type="SMART" id="SM00100">
    <property type="entry name" value="cNMP"/>
    <property type="match status" value="1"/>
</dbReference>
<reference evidence="3" key="2">
    <citation type="submission" date="2021-04" db="EMBL/GenBank/DDBJ databases">
        <authorList>
            <person name="Podell S."/>
        </authorList>
    </citation>
    <scope>NUCLEOTIDE SEQUENCE</scope>
    <source>
        <strain evidence="3">Hildebrandi</strain>
    </source>
</reference>
<accession>A0A9K3LZT0</accession>
<dbReference type="GO" id="GO:0016020">
    <property type="term" value="C:membrane"/>
    <property type="evidence" value="ECO:0007669"/>
    <property type="project" value="InterPro"/>
</dbReference>
<dbReference type="CDD" id="cd00038">
    <property type="entry name" value="CAP_ED"/>
    <property type="match status" value="1"/>
</dbReference>
<dbReference type="EMBL" id="JAGRRH010000004">
    <property type="protein sequence ID" value="KAG7370875.1"/>
    <property type="molecule type" value="Genomic_DNA"/>
</dbReference>
<evidence type="ECO:0000313" key="4">
    <source>
        <dbReference type="Proteomes" id="UP000693970"/>
    </source>
</evidence>
<keyword evidence="1" id="KW-1133">Transmembrane helix</keyword>
<dbReference type="PROSITE" id="PS50042">
    <property type="entry name" value="CNMP_BINDING_3"/>
    <property type="match status" value="1"/>
</dbReference>
<feature type="transmembrane region" description="Helical" evidence="1">
    <location>
        <begin position="121"/>
        <end position="140"/>
    </location>
</feature>
<reference evidence="3" key="1">
    <citation type="journal article" date="2021" name="Sci. Rep.">
        <title>Diploid genomic architecture of Nitzschia inconspicua, an elite biomass production diatom.</title>
        <authorList>
            <person name="Oliver A."/>
            <person name="Podell S."/>
            <person name="Pinowska A."/>
            <person name="Traller J.C."/>
            <person name="Smith S.R."/>
            <person name="McClure R."/>
            <person name="Beliaev A."/>
            <person name="Bohutskyi P."/>
            <person name="Hill E.A."/>
            <person name="Rabines A."/>
            <person name="Zheng H."/>
            <person name="Allen L.Z."/>
            <person name="Kuo A."/>
            <person name="Grigoriev I.V."/>
            <person name="Allen A.E."/>
            <person name="Hazlebeck D."/>
            <person name="Allen E.E."/>
        </authorList>
    </citation>
    <scope>NUCLEOTIDE SEQUENCE</scope>
    <source>
        <strain evidence="3">Hildebrandi</strain>
    </source>
</reference>
<dbReference type="GO" id="GO:0030552">
    <property type="term" value="F:cAMP binding"/>
    <property type="evidence" value="ECO:0007669"/>
    <property type="project" value="TreeGrafter"/>
</dbReference>
<organism evidence="3 4">
    <name type="scientific">Nitzschia inconspicua</name>
    <dbReference type="NCBI Taxonomy" id="303405"/>
    <lineage>
        <taxon>Eukaryota</taxon>
        <taxon>Sar</taxon>
        <taxon>Stramenopiles</taxon>
        <taxon>Ochrophyta</taxon>
        <taxon>Bacillariophyta</taxon>
        <taxon>Bacillariophyceae</taxon>
        <taxon>Bacillariophycidae</taxon>
        <taxon>Bacillariales</taxon>
        <taxon>Bacillariaceae</taxon>
        <taxon>Nitzschia</taxon>
    </lineage>
</organism>
<evidence type="ECO:0000259" key="2">
    <source>
        <dbReference type="PROSITE" id="PS50042"/>
    </source>
</evidence>
<dbReference type="OrthoDB" id="42224at2759"/>